<evidence type="ECO:0000313" key="1">
    <source>
        <dbReference type="EMBL" id="GAA4605654.1"/>
    </source>
</evidence>
<dbReference type="RefSeq" id="WP_345351793.1">
    <property type="nucleotide sequence ID" value="NZ_BAABHJ010000005.1"/>
</dbReference>
<sequence length="113" mass="12835">MASAEQVREIALALPEAEERETWGRPTFRVRDRIFAMLSDDGAFASVKATKDEQTALLAEEPEIFSFPAYVGRHGWIGVDVPRVDADHLRELLTEAWRLTAPKRLVRAQDTDR</sequence>
<proteinExistence type="predicted"/>
<keyword evidence="1" id="KW-0238">DNA-binding</keyword>
<evidence type="ECO:0000313" key="2">
    <source>
        <dbReference type="Proteomes" id="UP001500212"/>
    </source>
</evidence>
<dbReference type="Proteomes" id="UP001500212">
    <property type="component" value="Unassembled WGS sequence"/>
</dbReference>
<dbReference type="GO" id="GO:0003677">
    <property type="term" value="F:DNA binding"/>
    <property type="evidence" value="ECO:0007669"/>
    <property type="project" value="UniProtKB-KW"/>
</dbReference>
<name>A0ABP8TDZ3_9ACTN</name>
<protein>
    <submittedName>
        <fullName evidence="1">MmcQ/YjbR family DNA-binding protein</fullName>
    </submittedName>
</protein>
<accession>A0ABP8TDZ3</accession>
<dbReference type="Gene3D" id="3.90.1150.30">
    <property type="match status" value="1"/>
</dbReference>
<gene>
    <name evidence="1" type="ORF">GCM10023195_19810</name>
</gene>
<comment type="caution">
    <text evidence="1">The sequence shown here is derived from an EMBL/GenBank/DDBJ whole genome shotgun (WGS) entry which is preliminary data.</text>
</comment>
<dbReference type="Pfam" id="PF04237">
    <property type="entry name" value="YjbR"/>
    <property type="match status" value="1"/>
</dbReference>
<reference evidence="2" key="1">
    <citation type="journal article" date="2019" name="Int. J. Syst. Evol. Microbiol.">
        <title>The Global Catalogue of Microorganisms (GCM) 10K type strain sequencing project: providing services to taxonomists for standard genome sequencing and annotation.</title>
        <authorList>
            <consortium name="The Broad Institute Genomics Platform"/>
            <consortium name="The Broad Institute Genome Sequencing Center for Infectious Disease"/>
            <person name="Wu L."/>
            <person name="Ma J."/>
        </authorList>
    </citation>
    <scope>NUCLEOTIDE SEQUENCE [LARGE SCALE GENOMIC DNA]</scope>
    <source>
        <strain evidence="2">JCM 17938</strain>
    </source>
</reference>
<dbReference type="SUPFAM" id="SSF142906">
    <property type="entry name" value="YjbR-like"/>
    <property type="match status" value="1"/>
</dbReference>
<keyword evidence="2" id="KW-1185">Reference proteome</keyword>
<organism evidence="1 2">
    <name type="scientific">Actinoallomurus liliacearum</name>
    <dbReference type="NCBI Taxonomy" id="1080073"/>
    <lineage>
        <taxon>Bacteria</taxon>
        <taxon>Bacillati</taxon>
        <taxon>Actinomycetota</taxon>
        <taxon>Actinomycetes</taxon>
        <taxon>Streptosporangiales</taxon>
        <taxon>Thermomonosporaceae</taxon>
        <taxon>Actinoallomurus</taxon>
    </lineage>
</organism>
<dbReference type="InterPro" id="IPR038056">
    <property type="entry name" value="YjbR-like_sf"/>
</dbReference>
<dbReference type="EMBL" id="BAABHJ010000005">
    <property type="protein sequence ID" value="GAA4605654.1"/>
    <property type="molecule type" value="Genomic_DNA"/>
</dbReference>
<dbReference type="InterPro" id="IPR058532">
    <property type="entry name" value="YjbR/MT2646/Rv2570-like"/>
</dbReference>